<sequence>MVREVEASIPEREFLLDALREGLRLDGRATFEQRPISLLISEDGDSVECSLGRTRVSAHVSATITRPRPDRPFEGLLQVSAEINPLASFVYEIGRASEDEVHLSRLLDKTLVRSGVIDREALCILAGQKVWCIRVDLHFLNDEGNMLDCASVAAIAALQNFRRPDITLVGEEITVHSFDERLPIPLTLHHLPICLTFAFFELPASYILLDPSRLEQQLSTGTMTLTLNAQREICVINKSGGMPSDVEEIMRVVRIGSRRVQEVDALIKEQISKKHPALGLAAVQDR</sequence>
<keyword evidence="10" id="KW-1185">Reference proteome</keyword>
<keyword evidence="6" id="KW-0539">Nucleus</keyword>
<dbReference type="FunCoup" id="F4R924">
    <property type="interactions" value="597"/>
</dbReference>
<keyword evidence="5" id="KW-0694">RNA-binding</keyword>
<evidence type="ECO:0000313" key="10">
    <source>
        <dbReference type="Proteomes" id="UP000001072"/>
    </source>
</evidence>
<gene>
    <name evidence="9" type="ORF">MELLADRAFT_33545</name>
</gene>
<name>F4R924_MELLP</name>
<dbReference type="PANTHER" id="PTHR11097">
    <property type="entry name" value="EXOSOME COMPLEX EXONUCLEASE RIBOSOMAL RNA PROCESSING PROTEIN"/>
    <property type="match status" value="1"/>
</dbReference>
<dbReference type="Gene3D" id="3.30.230.70">
    <property type="entry name" value="GHMP Kinase, N-terminal domain"/>
    <property type="match status" value="1"/>
</dbReference>
<dbReference type="GO" id="GO:0016075">
    <property type="term" value="P:rRNA catabolic process"/>
    <property type="evidence" value="ECO:0007669"/>
    <property type="project" value="TreeGrafter"/>
</dbReference>
<dbReference type="InterPro" id="IPR050590">
    <property type="entry name" value="Exosome_comp_Rrp42_subfam"/>
</dbReference>
<dbReference type="GO" id="GO:0071028">
    <property type="term" value="P:nuclear mRNA surveillance"/>
    <property type="evidence" value="ECO:0007669"/>
    <property type="project" value="TreeGrafter"/>
</dbReference>
<dbReference type="CDD" id="cd11368">
    <property type="entry name" value="RNase_PH_RRP45"/>
    <property type="match status" value="1"/>
</dbReference>
<protein>
    <submittedName>
        <fullName evidence="9">Uncharacterized protein</fullName>
    </submittedName>
</protein>
<dbReference type="InterPro" id="IPR036345">
    <property type="entry name" value="ExoRNase_PH_dom2_sf"/>
</dbReference>
<dbReference type="Pfam" id="PF03725">
    <property type="entry name" value="RNase_PH_C"/>
    <property type="match status" value="1"/>
</dbReference>
<keyword evidence="4" id="KW-0963">Cytoplasm</keyword>
<dbReference type="KEGG" id="mlr:MELLADRAFT_33545"/>
<evidence type="ECO:0000259" key="8">
    <source>
        <dbReference type="Pfam" id="PF03725"/>
    </source>
</evidence>
<dbReference type="GO" id="GO:0034476">
    <property type="term" value="P:U5 snRNA 3'-end processing"/>
    <property type="evidence" value="ECO:0007669"/>
    <property type="project" value="EnsemblFungi"/>
</dbReference>
<dbReference type="EMBL" id="GL883093">
    <property type="protein sequence ID" value="EGG10912.1"/>
    <property type="molecule type" value="Genomic_DNA"/>
</dbReference>
<dbReference type="eggNOG" id="KOG1614">
    <property type="taxonomic scope" value="Eukaryota"/>
</dbReference>
<dbReference type="GeneID" id="18927302"/>
<dbReference type="AlphaFoldDB" id="F4R924"/>
<comment type="subcellular location">
    <subcellularLocation>
        <location evidence="2">Cytoplasm</location>
    </subcellularLocation>
    <subcellularLocation>
        <location evidence="1">Nucleus</location>
    </subcellularLocation>
</comment>
<dbReference type="InterPro" id="IPR020568">
    <property type="entry name" value="Ribosomal_Su5_D2-typ_SF"/>
</dbReference>
<dbReference type="SUPFAM" id="SSF54211">
    <property type="entry name" value="Ribosomal protein S5 domain 2-like"/>
    <property type="match status" value="1"/>
</dbReference>
<dbReference type="InterPro" id="IPR001247">
    <property type="entry name" value="ExoRNase_PH_dom1"/>
</dbReference>
<proteinExistence type="inferred from homology"/>
<accession>F4R924</accession>
<dbReference type="RefSeq" id="XP_007405514.1">
    <property type="nucleotide sequence ID" value="XM_007405452.1"/>
</dbReference>
<dbReference type="GO" id="GO:0034475">
    <property type="term" value="P:U4 snRNA 3'-end processing"/>
    <property type="evidence" value="ECO:0007669"/>
    <property type="project" value="EnsemblFungi"/>
</dbReference>
<dbReference type="PANTHER" id="PTHR11097:SF14">
    <property type="entry name" value="EXOSOME COMPLEX COMPONENT RRP45"/>
    <property type="match status" value="1"/>
</dbReference>
<dbReference type="GO" id="GO:0000467">
    <property type="term" value="P:exonucleolytic trimming to generate mature 3'-end of 5.8S rRNA from tricistronic rRNA transcript (SSU-rRNA, 5.8S rRNA, LSU-rRNA)"/>
    <property type="evidence" value="ECO:0007669"/>
    <property type="project" value="EnsemblFungi"/>
</dbReference>
<evidence type="ECO:0000256" key="4">
    <source>
        <dbReference type="ARBA" id="ARBA00022490"/>
    </source>
</evidence>
<evidence type="ECO:0000256" key="3">
    <source>
        <dbReference type="ARBA" id="ARBA00006678"/>
    </source>
</evidence>
<evidence type="ECO:0000259" key="7">
    <source>
        <dbReference type="Pfam" id="PF01138"/>
    </source>
</evidence>
<dbReference type="GO" id="GO:0000177">
    <property type="term" value="C:cytoplasmic exosome (RNase complex)"/>
    <property type="evidence" value="ECO:0007669"/>
    <property type="project" value="EnsemblFungi"/>
</dbReference>
<dbReference type="GO" id="GO:0071035">
    <property type="term" value="P:nuclear polyadenylation-dependent rRNA catabolic process"/>
    <property type="evidence" value="ECO:0007669"/>
    <property type="project" value="EnsemblFungi"/>
</dbReference>
<dbReference type="Proteomes" id="UP000001072">
    <property type="component" value="Unassembled WGS sequence"/>
</dbReference>
<evidence type="ECO:0000313" key="9">
    <source>
        <dbReference type="EMBL" id="EGG10912.1"/>
    </source>
</evidence>
<dbReference type="HOGENOM" id="CLU_038194_0_0_1"/>
<evidence type="ECO:0000256" key="6">
    <source>
        <dbReference type="ARBA" id="ARBA00023242"/>
    </source>
</evidence>
<dbReference type="InterPro" id="IPR015847">
    <property type="entry name" value="ExoRNase_PH_dom2"/>
</dbReference>
<dbReference type="GO" id="GO:0000176">
    <property type="term" value="C:nuclear exosome (RNase complex)"/>
    <property type="evidence" value="ECO:0007669"/>
    <property type="project" value="EnsemblFungi"/>
</dbReference>
<feature type="domain" description="Exoribonuclease phosphorolytic" evidence="8">
    <location>
        <begin position="190"/>
        <end position="258"/>
    </location>
</feature>
<evidence type="ECO:0000256" key="2">
    <source>
        <dbReference type="ARBA" id="ARBA00004496"/>
    </source>
</evidence>
<evidence type="ECO:0000256" key="1">
    <source>
        <dbReference type="ARBA" id="ARBA00004123"/>
    </source>
</evidence>
<dbReference type="InterPro" id="IPR027408">
    <property type="entry name" value="PNPase/RNase_PH_dom_sf"/>
</dbReference>
<dbReference type="GO" id="GO:0034473">
    <property type="term" value="P:U1 snRNA 3'-end processing"/>
    <property type="evidence" value="ECO:0007669"/>
    <property type="project" value="EnsemblFungi"/>
</dbReference>
<evidence type="ECO:0000256" key="5">
    <source>
        <dbReference type="ARBA" id="ARBA00022884"/>
    </source>
</evidence>
<dbReference type="InterPro" id="IPR033100">
    <property type="entry name" value="Rrp45"/>
</dbReference>
<organism evidence="10">
    <name type="scientific">Melampsora larici-populina (strain 98AG31 / pathotype 3-4-7)</name>
    <name type="common">Poplar leaf rust fungus</name>
    <dbReference type="NCBI Taxonomy" id="747676"/>
    <lineage>
        <taxon>Eukaryota</taxon>
        <taxon>Fungi</taxon>
        <taxon>Dikarya</taxon>
        <taxon>Basidiomycota</taxon>
        <taxon>Pucciniomycotina</taxon>
        <taxon>Pucciniomycetes</taxon>
        <taxon>Pucciniales</taxon>
        <taxon>Melampsoraceae</taxon>
        <taxon>Melampsora</taxon>
    </lineage>
</organism>
<reference evidence="10" key="1">
    <citation type="journal article" date="2011" name="Proc. Natl. Acad. Sci. U.S.A.">
        <title>Obligate biotrophy features unraveled by the genomic analysis of rust fungi.</title>
        <authorList>
            <person name="Duplessis S."/>
            <person name="Cuomo C.A."/>
            <person name="Lin Y.-C."/>
            <person name="Aerts A."/>
            <person name="Tisserant E."/>
            <person name="Veneault-Fourrey C."/>
            <person name="Joly D.L."/>
            <person name="Hacquard S."/>
            <person name="Amselem J."/>
            <person name="Cantarel B.L."/>
            <person name="Chiu R."/>
            <person name="Coutinho P.M."/>
            <person name="Feau N."/>
            <person name="Field M."/>
            <person name="Frey P."/>
            <person name="Gelhaye E."/>
            <person name="Goldberg J."/>
            <person name="Grabherr M.G."/>
            <person name="Kodira C.D."/>
            <person name="Kohler A."/>
            <person name="Kuees U."/>
            <person name="Lindquist E.A."/>
            <person name="Lucas S.M."/>
            <person name="Mago R."/>
            <person name="Mauceli E."/>
            <person name="Morin E."/>
            <person name="Murat C."/>
            <person name="Pangilinan J.L."/>
            <person name="Park R."/>
            <person name="Pearson M."/>
            <person name="Quesneville H."/>
            <person name="Rouhier N."/>
            <person name="Sakthikumar S."/>
            <person name="Salamov A.A."/>
            <person name="Schmutz J."/>
            <person name="Selles B."/>
            <person name="Shapiro H."/>
            <person name="Tanguay P."/>
            <person name="Tuskan G.A."/>
            <person name="Henrissat B."/>
            <person name="Van de Peer Y."/>
            <person name="Rouze P."/>
            <person name="Ellis J.G."/>
            <person name="Dodds P.N."/>
            <person name="Schein J.E."/>
            <person name="Zhong S."/>
            <person name="Hamelin R.C."/>
            <person name="Grigoriev I.V."/>
            <person name="Szabo L.J."/>
            <person name="Martin F."/>
        </authorList>
    </citation>
    <scope>NUCLEOTIDE SEQUENCE [LARGE SCALE GENOMIC DNA]</scope>
    <source>
        <strain evidence="10">98AG31 / pathotype 3-4-7</strain>
    </source>
</reference>
<dbReference type="GO" id="GO:0035925">
    <property type="term" value="F:mRNA 3'-UTR AU-rich region binding"/>
    <property type="evidence" value="ECO:0007669"/>
    <property type="project" value="TreeGrafter"/>
</dbReference>
<feature type="domain" description="Exoribonuclease phosphorolytic" evidence="7">
    <location>
        <begin position="46"/>
        <end position="164"/>
    </location>
</feature>
<dbReference type="VEuPathDB" id="FungiDB:MELLADRAFT_33545"/>
<dbReference type="GO" id="GO:0071038">
    <property type="term" value="P:TRAMP-dependent tRNA surveillance pathway"/>
    <property type="evidence" value="ECO:0007669"/>
    <property type="project" value="EnsemblFungi"/>
</dbReference>
<dbReference type="GO" id="GO:0005730">
    <property type="term" value="C:nucleolus"/>
    <property type="evidence" value="ECO:0007669"/>
    <property type="project" value="EnsemblFungi"/>
</dbReference>
<dbReference type="STRING" id="747676.F4R924"/>
<dbReference type="Pfam" id="PF01138">
    <property type="entry name" value="RNase_PH"/>
    <property type="match status" value="1"/>
</dbReference>
<dbReference type="InParanoid" id="F4R924"/>
<comment type="similarity">
    <text evidence="3">Belongs to the RNase PH family.</text>
</comment>
<dbReference type="OrthoDB" id="10264038at2759"/>
<dbReference type="SUPFAM" id="SSF55666">
    <property type="entry name" value="Ribonuclease PH domain 2-like"/>
    <property type="match status" value="1"/>
</dbReference>